<dbReference type="EMBL" id="BGZK01000645">
    <property type="protein sequence ID" value="GBP54354.1"/>
    <property type="molecule type" value="Genomic_DNA"/>
</dbReference>
<comment type="caution">
    <text evidence="3">The sequence shown here is derived from an EMBL/GenBank/DDBJ whole genome shotgun (WGS) entry which is preliminary data.</text>
</comment>
<comment type="similarity">
    <text evidence="2">Belongs to the short-chain dehydrogenases/reductases (SDR) family.</text>
</comment>
<name>A0A4C1WWB3_EUMVA</name>
<dbReference type="OrthoDB" id="191139at2759"/>
<protein>
    <recommendedName>
        <fullName evidence="5">Retinol dehydrogenase 11</fullName>
    </recommendedName>
</protein>
<organism evidence="3 4">
    <name type="scientific">Eumeta variegata</name>
    <name type="common">Bagworm moth</name>
    <name type="synonym">Eumeta japonica</name>
    <dbReference type="NCBI Taxonomy" id="151549"/>
    <lineage>
        <taxon>Eukaryota</taxon>
        <taxon>Metazoa</taxon>
        <taxon>Ecdysozoa</taxon>
        <taxon>Arthropoda</taxon>
        <taxon>Hexapoda</taxon>
        <taxon>Insecta</taxon>
        <taxon>Pterygota</taxon>
        <taxon>Neoptera</taxon>
        <taxon>Endopterygota</taxon>
        <taxon>Lepidoptera</taxon>
        <taxon>Glossata</taxon>
        <taxon>Ditrysia</taxon>
        <taxon>Tineoidea</taxon>
        <taxon>Psychidae</taxon>
        <taxon>Oiketicinae</taxon>
        <taxon>Eumeta</taxon>
    </lineage>
</organism>
<dbReference type="PRINTS" id="PR00080">
    <property type="entry name" value="SDRFAMILY"/>
</dbReference>
<dbReference type="InterPro" id="IPR036291">
    <property type="entry name" value="NAD(P)-bd_dom_sf"/>
</dbReference>
<dbReference type="PRINTS" id="PR00081">
    <property type="entry name" value="GDHRDH"/>
</dbReference>
<dbReference type="PANTHER" id="PTHR43157">
    <property type="entry name" value="PHOSPHATIDYLINOSITOL-GLYCAN BIOSYNTHESIS CLASS F PROTEIN-RELATED"/>
    <property type="match status" value="1"/>
</dbReference>
<sequence>MWHIITAVALFVTYKIYVKILNCHSHHDAVLTGKVVIITGGSFGVGYKAAKDLAARGAKVILGCRDLDKGRNAQEAIIKVTGNKNVAYRKLDLASLESVRRFVKDFKDSGTRLDILINNAGAVKTGTVHTNDDIVESLQVNYLGGFLLTVLLVPILKQSGNGRIVNVSSILHRLGKMDLEKINCENVYNSFQMYCNSKFCNILFTKELAKRLSGTGVIVNSVEPGFIRTKTYSKNASLLENLSYLVQKLFLKSSSEGAQTLLYLALSDECEMVNGKHFSGCRETTISDKAEYGEMASKLWKFSEETVRLKCEETIM</sequence>
<dbReference type="InterPro" id="IPR002347">
    <property type="entry name" value="SDR_fam"/>
</dbReference>
<evidence type="ECO:0000256" key="2">
    <source>
        <dbReference type="RuleBase" id="RU000363"/>
    </source>
</evidence>
<dbReference type="Proteomes" id="UP000299102">
    <property type="component" value="Unassembled WGS sequence"/>
</dbReference>
<dbReference type="GO" id="GO:0016491">
    <property type="term" value="F:oxidoreductase activity"/>
    <property type="evidence" value="ECO:0007669"/>
    <property type="project" value="UniProtKB-KW"/>
</dbReference>
<keyword evidence="4" id="KW-1185">Reference proteome</keyword>
<evidence type="ECO:0000256" key="1">
    <source>
        <dbReference type="ARBA" id="ARBA00023002"/>
    </source>
</evidence>
<dbReference type="Gene3D" id="3.40.50.720">
    <property type="entry name" value="NAD(P)-binding Rossmann-like Domain"/>
    <property type="match status" value="1"/>
</dbReference>
<dbReference type="Pfam" id="PF00106">
    <property type="entry name" value="adh_short"/>
    <property type="match status" value="1"/>
</dbReference>
<gene>
    <name evidence="3" type="ORF">EVAR_50766_1</name>
</gene>
<evidence type="ECO:0008006" key="5">
    <source>
        <dbReference type="Google" id="ProtNLM"/>
    </source>
</evidence>
<dbReference type="CDD" id="cd05327">
    <property type="entry name" value="retinol-DH_like_SDR_c_like"/>
    <property type="match status" value="1"/>
</dbReference>
<dbReference type="STRING" id="151549.A0A4C1WWB3"/>
<reference evidence="3 4" key="1">
    <citation type="journal article" date="2019" name="Commun. Biol.">
        <title>The bagworm genome reveals a unique fibroin gene that provides high tensile strength.</title>
        <authorList>
            <person name="Kono N."/>
            <person name="Nakamura H."/>
            <person name="Ohtoshi R."/>
            <person name="Tomita M."/>
            <person name="Numata K."/>
            <person name="Arakawa K."/>
        </authorList>
    </citation>
    <scope>NUCLEOTIDE SEQUENCE [LARGE SCALE GENOMIC DNA]</scope>
</reference>
<evidence type="ECO:0000313" key="4">
    <source>
        <dbReference type="Proteomes" id="UP000299102"/>
    </source>
</evidence>
<dbReference type="AlphaFoldDB" id="A0A4C1WWB3"/>
<proteinExistence type="inferred from homology"/>
<dbReference type="SUPFAM" id="SSF51735">
    <property type="entry name" value="NAD(P)-binding Rossmann-fold domains"/>
    <property type="match status" value="1"/>
</dbReference>
<evidence type="ECO:0000313" key="3">
    <source>
        <dbReference type="EMBL" id="GBP54354.1"/>
    </source>
</evidence>
<dbReference type="PANTHER" id="PTHR43157:SF31">
    <property type="entry name" value="PHOSPHATIDYLINOSITOL-GLYCAN BIOSYNTHESIS CLASS F PROTEIN"/>
    <property type="match status" value="1"/>
</dbReference>
<accession>A0A4C1WWB3</accession>
<keyword evidence="1" id="KW-0560">Oxidoreductase</keyword>